<evidence type="ECO:0000313" key="2">
    <source>
        <dbReference type="EMBL" id="GAX52867.1"/>
    </source>
</evidence>
<proteinExistence type="predicted"/>
<reference evidence="3" key="1">
    <citation type="submission" date="2017-05" db="EMBL/GenBank/DDBJ databases">
        <title>Streptomyces olivochromogenes NBRC 3561 whole genome shotgun sequence.</title>
        <authorList>
            <person name="Dohra H."/>
            <person name="Kodani S."/>
        </authorList>
    </citation>
    <scope>NUCLEOTIDE SEQUENCE [LARGE SCALE GENOMIC DNA]</scope>
    <source>
        <strain evidence="3">NBRC 3561</strain>
    </source>
</reference>
<keyword evidence="3" id="KW-1185">Reference proteome</keyword>
<keyword evidence="1" id="KW-0812">Transmembrane</keyword>
<name>A0A250VFA6_STROL</name>
<evidence type="ECO:0000256" key="1">
    <source>
        <dbReference type="SAM" id="Phobius"/>
    </source>
</evidence>
<dbReference type="EMBL" id="BDQI01000008">
    <property type="protein sequence ID" value="GAX52867.1"/>
    <property type="molecule type" value="Genomic_DNA"/>
</dbReference>
<comment type="caution">
    <text evidence="2">The sequence shown here is derived from an EMBL/GenBank/DDBJ whole genome shotgun (WGS) entry which is preliminary data.</text>
</comment>
<dbReference type="STRING" id="1963.AQJ27_10965"/>
<feature type="transmembrane region" description="Helical" evidence="1">
    <location>
        <begin position="47"/>
        <end position="62"/>
    </location>
</feature>
<accession>A0A250VFA6</accession>
<organism evidence="2 3">
    <name type="scientific">Streptomyces olivochromogenes</name>
    <dbReference type="NCBI Taxonomy" id="1963"/>
    <lineage>
        <taxon>Bacteria</taxon>
        <taxon>Bacillati</taxon>
        <taxon>Actinomycetota</taxon>
        <taxon>Actinomycetes</taxon>
        <taxon>Kitasatosporales</taxon>
        <taxon>Streptomycetaceae</taxon>
        <taxon>Streptomyces</taxon>
    </lineage>
</organism>
<protein>
    <submittedName>
        <fullName evidence="2">Uncharacterized protein</fullName>
    </submittedName>
</protein>
<sequence length="183" mass="20358">MARDRSGRKGRIAHNQLVAGADTSQIVGAAVFFGFFAWGLADLTHDYSWVAFASLLVAGWVWDTRMHNRVVFAWNRRVVADSAIGISGAPTPAACLDAKIGERHAVGTVVPTYTGGFHFFAERGGSHQFPPVEIVKIDRSLPYNRIQITTTSTVWKTIVVEPQTWNIKAWELLKDRKTYQADQ</sequence>
<keyword evidence="1" id="KW-0472">Membrane</keyword>
<feature type="transmembrane region" description="Helical" evidence="1">
    <location>
        <begin position="21"/>
        <end position="41"/>
    </location>
</feature>
<keyword evidence="1" id="KW-1133">Transmembrane helix</keyword>
<evidence type="ECO:0000313" key="3">
    <source>
        <dbReference type="Proteomes" id="UP000217446"/>
    </source>
</evidence>
<gene>
    <name evidence="2" type="ORF">SO3561_04386</name>
</gene>
<dbReference type="RefSeq" id="WP_159064345.1">
    <property type="nucleotide sequence ID" value="NZ_BDQI01000008.1"/>
</dbReference>
<dbReference type="AlphaFoldDB" id="A0A250VFA6"/>
<dbReference type="Proteomes" id="UP000217446">
    <property type="component" value="Unassembled WGS sequence"/>
</dbReference>